<protein>
    <submittedName>
        <fullName evidence="2">GrpB family protein</fullName>
    </submittedName>
</protein>
<keyword evidence="3" id="KW-1185">Reference proteome</keyword>
<dbReference type="Pfam" id="PF04229">
    <property type="entry name" value="GrpB"/>
    <property type="match status" value="1"/>
</dbReference>
<name>A0ABW7FR65_9BURK</name>
<dbReference type="EMBL" id="JBIGHZ010000001">
    <property type="protein sequence ID" value="MFG6446822.1"/>
    <property type="molecule type" value="Genomic_DNA"/>
</dbReference>
<dbReference type="PANTHER" id="PTHR34822">
    <property type="entry name" value="GRPB DOMAIN PROTEIN (AFU_ORTHOLOGUE AFUA_1G01530)"/>
    <property type="match status" value="1"/>
</dbReference>
<proteinExistence type="predicted"/>
<evidence type="ECO:0000313" key="1">
    <source>
        <dbReference type="EMBL" id="MFG6446822.1"/>
    </source>
</evidence>
<accession>A0ABW7FR65</accession>
<dbReference type="PANTHER" id="PTHR34822:SF1">
    <property type="entry name" value="GRPB FAMILY PROTEIN"/>
    <property type="match status" value="1"/>
</dbReference>
<dbReference type="InterPro" id="IPR007344">
    <property type="entry name" value="GrpB/CoaE"/>
</dbReference>
<gene>
    <name evidence="1" type="ORF">ACG0Z6_01050</name>
    <name evidence="2" type="ORF">ACG0Z6_01065</name>
</gene>
<evidence type="ECO:0000313" key="3">
    <source>
        <dbReference type="Proteomes" id="UP001606099"/>
    </source>
</evidence>
<evidence type="ECO:0000313" key="2">
    <source>
        <dbReference type="EMBL" id="MFG6446824.1"/>
    </source>
</evidence>
<comment type="caution">
    <text evidence="2">The sequence shown here is derived from an EMBL/GenBank/DDBJ whole genome shotgun (WGS) entry which is preliminary data.</text>
</comment>
<organism evidence="2 3">
    <name type="scientific">Roseateles rivi</name>
    <dbReference type="NCBI Taxonomy" id="3299028"/>
    <lineage>
        <taxon>Bacteria</taxon>
        <taxon>Pseudomonadati</taxon>
        <taxon>Pseudomonadota</taxon>
        <taxon>Betaproteobacteria</taxon>
        <taxon>Burkholderiales</taxon>
        <taxon>Sphaerotilaceae</taxon>
        <taxon>Roseateles</taxon>
    </lineage>
</organism>
<dbReference type="SUPFAM" id="SSF81301">
    <property type="entry name" value="Nucleotidyltransferase"/>
    <property type="match status" value="1"/>
</dbReference>
<sequence length="162" mass="17251">MLLLKPSEYQAEIAARFEDVRAVISTWVPEGRVEHIGSSAIPGAVSKGDLDICLIVPLSAHAGIVSRLITQGYQEQQDTLRTPELCMLNSPASAAEHAIQLVAAGSEFEGFVQFRDALLANPALVEEYNAVKSQSSHLGADGYRAAKSAFIATVLASINAKT</sequence>
<dbReference type="EMBL" id="JBIGHZ010000001">
    <property type="protein sequence ID" value="MFG6446824.1"/>
    <property type="molecule type" value="Genomic_DNA"/>
</dbReference>
<dbReference type="RefSeq" id="WP_394457977.1">
    <property type="nucleotide sequence ID" value="NZ_JBIGHZ010000001.1"/>
</dbReference>
<dbReference type="InterPro" id="IPR043519">
    <property type="entry name" value="NT_sf"/>
</dbReference>
<reference evidence="2 3" key="1">
    <citation type="submission" date="2024-08" db="EMBL/GenBank/DDBJ databases">
        <authorList>
            <person name="Lu H."/>
        </authorList>
    </citation>
    <scope>NUCLEOTIDE SEQUENCE [LARGE SCALE GENOMIC DNA]</scope>
    <source>
        <strain evidence="2 3">BYS180W</strain>
    </source>
</reference>
<dbReference type="Gene3D" id="3.30.460.10">
    <property type="entry name" value="Beta Polymerase, domain 2"/>
    <property type="match status" value="1"/>
</dbReference>
<dbReference type="Proteomes" id="UP001606099">
    <property type="component" value="Unassembled WGS sequence"/>
</dbReference>